<feature type="transmembrane region" description="Helical" evidence="2">
    <location>
        <begin position="23"/>
        <end position="49"/>
    </location>
</feature>
<keyword evidence="2" id="KW-0812">Transmembrane</keyword>
<keyword evidence="2" id="KW-0472">Membrane</keyword>
<feature type="transmembrane region" description="Helical" evidence="2">
    <location>
        <begin position="218"/>
        <end position="240"/>
    </location>
</feature>
<protein>
    <submittedName>
        <fullName evidence="3">Uncharacterized protein</fullName>
    </submittedName>
</protein>
<accession>A0A165FVM3</accession>
<reference evidence="3 4" key="1">
    <citation type="journal article" date="2016" name="Mol. Biol. Evol.">
        <title>Comparative Genomics of Early-Diverging Mushroom-Forming Fungi Provides Insights into the Origins of Lignocellulose Decay Capabilities.</title>
        <authorList>
            <person name="Nagy L.G."/>
            <person name="Riley R."/>
            <person name="Tritt A."/>
            <person name="Adam C."/>
            <person name="Daum C."/>
            <person name="Floudas D."/>
            <person name="Sun H."/>
            <person name="Yadav J.S."/>
            <person name="Pangilinan J."/>
            <person name="Larsson K.H."/>
            <person name="Matsuura K."/>
            <person name="Barry K."/>
            <person name="Labutti K."/>
            <person name="Kuo R."/>
            <person name="Ohm R.A."/>
            <person name="Bhattacharya S.S."/>
            <person name="Shirouzu T."/>
            <person name="Yoshinaga Y."/>
            <person name="Martin F.M."/>
            <person name="Grigoriev I.V."/>
            <person name="Hibbett D.S."/>
        </authorList>
    </citation>
    <scope>NUCLEOTIDE SEQUENCE [LARGE SCALE GENOMIC DNA]</scope>
    <source>
        <strain evidence="3 4">HHB12029</strain>
    </source>
</reference>
<keyword evidence="4" id="KW-1185">Reference proteome</keyword>
<dbReference type="AlphaFoldDB" id="A0A165FVM3"/>
<sequence length="329" mass="36365">MSSDPSTWAPNEPADALWNERSYMAGILIGAVAYGVHATLFFITLQLLWARKRSSWRDWNWIAYILVLFILSSIANGTQFKFTQQIWIDMRNYPGGPSAVIIEQQTQMAAVWCVGAYIVNNWLQDGLIVYRFSVFYGRRSPFLIVPAILFLANVAVSLAFIVSMSHESFFGEAGVHLLTSYFSISVGLNVICTAAIVGKLWNMHRRLRRVGGGTGKHFTAAAMLIESAFLYSAVGIMFLIPWGLEDPVQNLFLPTLGQVESIAPLLIIMRVAQGEAWTVKTATQFEMSLMGGRGGQTGIETVDSAVERGLSKTTSGTNMDAELPTKDFN</sequence>
<feature type="transmembrane region" description="Helical" evidence="2">
    <location>
        <begin position="174"/>
        <end position="197"/>
    </location>
</feature>
<keyword evidence="2" id="KW-1133">Transmembrane helix</keyword>
<evidence type="ECO:0000256" key="2">
    <source>
        <dbReference type="SAM" id="Phobius"/>
    </source>
</evidence>
<evidence type="ECO:0000313" key="3">
    <source>
        <dbReference type="EMBL" id="KZV89597.1"/>
    </source>
</evidence>
<feature type="region of interest" description="Disordered" evidence="1">
    <location>
        <begin position="310"/>
        <end position="329"/>
    </location>
</feature>
<organism evidence="3 4">
    <name type="scientific">Exidia glandulosa HHB12029</name>
    <dbReference type="NCBI Taxonomy" id="1314781"/>
    <lineage>
        <taxon>Eukaryota</taxon>
        <taxon>Fungi</taxon>
        <taxon>Dikarya</taxon>
        <taxon>Basidiomycota</taxon>
        <taxon>Agaricomycotina</taxon>
        <taxon>Agaricomycetes</taxon>
        <taxon>Auriculariales</taxon>
        <taxon>Exidiaceae</taxon>
        <taxon>Exidia</taxon>
    </lineage>
</organism>
<dbReference type="EMBL" id="KV426068">
    <property type="protein sequence ID" value="KZV89597.1"/>
    <property type="molecule type" value="Genomic_DNA"/>
</dbReference>
<name>A0A165FVM3_EXIGL</name>
<gene>
    <name evidence="3" type="ORF">EXIGLDRAFT_751066</name>
</gene>
<feature type="transmembrane region" description="Helical" evidence="2">
    <location>
        <begin position="109"/>
        <end position="130"/>
    </location>
</feature>
<proteinExistence type="predicted"/>
<evidence type="ECO:0000256" key="1">
    <source>
        <dbReference type="SAM" id="MobiDB-lite"/>
    </source>
</evidence>
<dbReference type="STRING" id="1314781.A0A165FVM3"/>
<dbReference type="Proteomes" id="UP000077266">
    <property type="component" value="Unassembled WGS sequence"/>
</dbReference>
<feature type="transmembrane region" description="Helical" evidence="2">
    <location>
        <begin position="61"/>
        <end position="80"/>
    </location>
</feature>
<evidence type="ECO:0000313" key="4">
    <source>
        <dbReference type="Proteomes" id="UP000077266"/>
    </source>
</evidence>
<dbReference type="OrthoDB" id="2905268at2759"/>
<feature type="transmembrane region" description="Helical" evidence="2">
    <location>
        <begin position="142"/>
        <end position="162"/>
    </location>
</feature>
<dbReference type="InParanoid" id="A0A165FVM3"/>